<keyword evidence="1" id="KW-0812">Transmembrane</keyword>
<name>A0A6N4WID4_9MYCO</name>
<evidence type="ECO:0000256" key="2">
    <source>
        <dbReference type="SAM" id="SignalP"/>
    </source>
</evidence>
<keyword evidence="4" id="KW-1185">Reference proteome</keyword>
<proteinExistence type="predicted"/>
<feature type="chain" id="PRO_5026831997" description="Cellulose biosynthesis cyclic di-GMP-binding regulatory protein BcsB" evidence="2">
    <location>
        <begin position="19"/>
        <end position="637"/>
    </location>
</feature>
<dbReference type="EMBL" id="AP022620">
    <property type="protein sequence ID" value="BBZ79652.1"/>
    <property type="molecule type" value="Genomic_DNA"/>
</dbReference>
<evidence type="ECO:0008006" key="5">
    <source>
        <dbReference type="Google" id="ProtNLM"/>
    </source>
</evidence>
<feature type="transmembrane region" description="Helical" evidence="1">
    <location>
        <begin position="606"/>
        <end position="628"/>
    </location>
</feature>
<sequence length="637" mass="65796">MIVAILALALWTSPVTRAEPEEPAPPLSNAPTLGLADMGTSAPLAFYGDQGTAMLTFPVPQGLVPASLNATLEVPINVAAGTLSVTQDDRTIARIPLPVADQVPVVIPLAGADIIDNSVTVTLRTYLVPVQGYCLDPTNPLRLVNGSVTFDGVELPPATVADFLPPVLRKLTISIPAKPTKAESEAAVRLAAAVVAHYGTQTTSVAVSTIGSGPAAPQVPFERGIVIQESPDTGLSLQGDDGVVPALRISGPANELTNQTRLLSSDISRLALSSKAVVGPLKATAQLPGNVTTVRELGQNGVTAVALAPQVTVGLDQTRLGRSAHNVRVHLLGSYTPVPAAISARLVAVVGGETIDRWPTDNTGVIDHWVTVPDRLLQRYTNLGVALNIAGNTGRCGEFQPLTLTVDGDSVVESEPAIPPVPGGFQSLPQALMPRVQVGLGADAFADTVRATTIIVGLQRLSALPIDVAVTDVQTAVNSRLPAIVVAADGWNFSRITLPVSPTSGRLALDGVDDAGAPTTLTLDPAIQFGSLQTVFDGQRTLLVATSNGAPDQLDELLRWLSSDPRRWSRLGGAAIVATPGHNPVTVGTPPGMVQAPAPTVEDRRIWAWAVGGGIAAAAAVGSGLILLRSRRGESGG</sequence>
<keyword evidence="1" id="KW-0472">Membrane</keyword>
<organism evidence="3 4">
    <name type="scientific">Mycolicibacterium anyangense</name>
    <dbReference type="NCBI Taxonomy" id="1431246"/>
    <lineage>
        <taxon>Bacteria</taxon>
        <taxon>Bacillati</taxon>
        <taxon>Actinomycetota</taxon>
        <taxon>Actinomycetes</taxon>
        <taxon>Mycobacteriales</taxon>
        <taxon>Mycobacteriaceae</taxon>
        <taxon>Mycolicibacterium</taxon>
    </lineage>
</organism>
<keyword evidence="2" id="KW-0732">Signal</keyword>
<keyword evidence="1" id="KW-1133">Transmembrane helix</keyword>
<accession>A0A6N4WID4</accession>
<reference evidence="3 4" key="1">
    <citation type="journal article" date="2019" name="Emerg. Microbes Infect.">
        <title>Comprehensive subspecies identification of 175 nontuberculous mycobacteria species based on 7547 genomic profiles.</title>
        <authorList>
            <person name="Matsumoto Y."/>
            <person name="Kinjo T."/>
            <person name="Motooka D."/>
            <person name="Nabeya D."/>
            <person name="Jung N."/>
            <person name="Uechi K."/>
            <person name="Horii T."/>
            <person name="Iida T."/>
            <person name="Fujita J."/>
            <person name="Nakamura S."/>
        </authorList>
    </citation>
    <scope>NUCLEOTIDE SEQUENCE [LARGE SCALE GENOMIC DNA]</scope>
    <source>
        <strain evidence="3 4">JCM 30275</strain>
    </source>
</reference>
<evidence type="ECO:0000313" key="3">
    <source>
        <dbReference type="EMBL" id="BBZ79652.1"/>
    </source>
</evidence>
<dbReference type="KEGG" id="many:MANY_49890"/>
<dbReference type="Proteomes" id="UP000467249">
    <property type="component" value="Chromosome"/>
</dbReference>
<protein>
    <recommendedName>
        <fullName evidence="5">Cellulose biosynthesis cyclic di-GMP-binding regulatory protein BcsB</fullName>
    </recommendedName>
</protein>
<feature type="signal peptide" evidence="2">
    <location>
        <begin position="1"/>
        <end position="18"/>
    </location>
</feature>
<evidence type="ECO:0000256" key="1">
    <source>
        <dbReference type="SAM" id="Phobius"/>
    </source>
</evidence>
<gene>
    <name evidence="3" type="ORF">MANY_49890</name>
</gene>
<dbReference type="AlphaFoldDB" id="A0A6N4WID4"/>
<evidence type="ECO:0000313" key="4">
    <source>
        <dbReference type="Proteomes" id="UP000467249"/>
    </source>
</evidence>